<evidence type="ECO:0000256" key="1">
    <source>
        <dbReference type="SAM" id="Phobius"/>
    </source>
</evidence>
<accession>A0A1T5M639</accession>
<dbReference type="AlphaFoldDB" id="A0A1T5M639"/>
<proteinExistence type="predicted"/>
<dbReference type="EMBL" id="FUZT01000010">
    <property type="protein sequence ID" value="SKC83298.1"/>
    <property type="molecule type" value="Genomic_DNA"/>
</dbReference>
<keyword evidence="3" id="KW-1185">Reference proteome</keyword>
<dbReference type="Proteomes" id="UP000190285">
    <property type="component" value="Unassembled WGS sequence"/>
</dbReference>
<feature type="transmembrane region" description="Helical" evidence="1">
    <location>
        <begin position="12"/>
        <end position="31"/>
    </location>
</feature>
<dbReference type="OrthoDB" id="1698854at2"/>
<sequence>MEILKHKEFYFALYILIINIYGFAIVIIDKYKAKKNKWRIKEMNFFIVAFIGGAIGILLSMMMARHKTQHKSFYIGIPLLYLFNKAIVCVSIYVIYFQK</sequence>
<keyword evidence="1" id="KW-0472">Membrane</keyword>
<dbReference type="STRING" id="36842.SAMN02194393_03874"/>
<name>A0A1T5M639_9FIRM</name>
<dbReference type="InterPro" id="IPR010718">
    <property type="entry name" value="DUF1294"/>
</dbReference>
<keyword evidence="1" id="KW-1133">Transmembrane helix</keyword>
<gene>
    <name evidence="2" type="ORF">SAMN02194393_03874</name>
</gene>
<reference evidence="3" key="1">
    <citation type="submission" date="2017-02" db="EMBL/GenBank/DDBJ databases">
        <authorList>
            <person name="Varghese N."/>
            <person name="Submissions S."/>
        </authorList>
    </citation>
    <scope>NUCLEOTIDE SEQUENCE [LARGE SCALE GENOMIC DNA]</scope>
    <source>
        <strain evidence="3">M1</strain>
    </source>
</reference>
<dbReference type="Pfam" id="PF06961">
    <property type="entry name" value="DUF1294"/>
    <property type="match status" value="1"/>
</dbReference>
<evidence type="ECO:0000313" key="3">
    <source>
        <dbReference type="Proteomes" id="UP000190285"/>
    </source>
</evidence>
<evidence type="ECO:0000313" key="2">
    <source>
        <dbReference type="EMBL" id="SKC83298.1"/>
    </source>
</evidence>
<feature type="transmembrane region" description="Helical" evidence="1">
    <location>
        <begin position="75"/>
        <end position="96"/>
    </location>
</feature>
<protein>
    <submittedName>
        <fullName evidence="2">Uncharacterized membrane protein YsdA, DUF1294 family</fullName>
    </submittedName>
</protein>
<organism evidence="2 3">
    <name type="scientific">Maledivibacter halophilus</name>
    <dbReference type="NCBI Taxonomy" id="36842"/>
    <lineage>
        <taxon>Bacteria</taxon>
        <taxon>Bacillati</taxon>
        <taxon>Bacillota</taxon>
        <taxon>Clostridia</taxon>
        <taxon>Peptostreptococcales</taxon>
        <taxon>Caminicellaceae</taxon>
        <taxon>Maledivibacter</taxon>
    </lineage>
</organism>
<keyword evidence="1" id="KW-0812">Transmembrane</keyword>
<dbReference type="RefSeq" id="WP_079493900.1">
    <property type="nucleotide sequence ID" value="NZ_FUZT01000010.1"/>
</dbReference>
<feature type="transmembrane region" description="Helical" evidence="1">
    <location>
        <begin position="43"/>
        <end position="63"/>
    </location>
</feature>